<organism evidence="1 2">
    <name type="scientific">Candidatus Neomicrothrix parvicella RN1</name>
    <dbReference type="NCBI Taxonomy" id="1229780"/>
    <lineage>
        <taxon>Bacteria</taxon>
        <taxon>Bacillati</taxon>
        <taxon>Actinomycetota</taxon>
        <taxon>Acidimicrobiia</taxon>
        <taxon>Acidimicrobiales</taxon>
        <taxon>Microthrixaceae</taxon>
        <taxon>Candidatus Neomicrothrix</taxon>
    </lineage>
</organism>
<dbReference type="EMBL" id="CANL01000027">
    <property type="protein sequence ID" value="CCM64025.1"/>
    <property type="molecule type" value="Genomic_DNA"/>
</dbReference>
<keyword evidence="2" id="KW-1185">Reference proteome</keyword>
<proteinExistence type="predicted"/>
<name>R4Z029_9ACTN</name>
<gene>
    <name evidence="1" type="ORF">BN381_330010</name>
</gene>
<accession>R4Z029</accession>
<dbReference type="Proteomes" id="UP000018291">
    <property type="component" value="Unassembled WGS sequence"/>
</dbReference>
<protein>
    <submittedName>
        <fullName evidence="1">Uncharacterized protein</fullName>
    </submittedName>
</protein>
<dbReference type="AlphaFoldDB" id="R4Z029"/>
<evidence type="ECO:0000313" key="1">
    <source>
        <dbReference type="EMBL" id="CCM64025.1"/>
    </source>
</evidence>
<reference evidence="1 2" key="1">
    <citation type="journal article" date="2013" name="ISME J.">
        <title>Metabolic model for the filamentous 'Candidatus Microthrix parvicella' based on genomic and metagenomic analyses.</title>
        <authorList>
            <person name="Jon McIlroy S."/>
            <person name="Kristiansen R."/>
            <person name="Albertsen M."/>
            <person name="Michael Karst S."/>
            <person name="Rossetti S."/>
            <person name="Lund Nielsen J."/>
            <person name="Tandoi V."/>
            <person name="James Seviour R."/>
            <person name="Nielsen P.H."/>
        </authorList>
    </citation>
    <scope>NUCLEOTIDE SEQUENCE [LARGE SCALE GENOMIC DNA]</scope>
    <source>
        <strain evidence="1 2">RN1</strain>
    </source>
</reference>
<comment type="caution">
    <text evidence="1">The sequence shown here is derived from an EMBL/GenBank/DDBJ whole genome shotgun (WGS) entry which is preliminary data.</text>
</comment>
<dbReference type="HOGENOM" id="CLU_3023498_0_0_11"/>
<evidence type="ECO:0000313" key="2">
    <source>
        <dbReference type="Proteomes" id="UP000018291"/>
    </source>
</evidence>
<sequence length="55" mass="5858">MIVQRPRAESFHLDRGLAAILRGSGARGVLPGRLTVRGGSAVTSAFWDHGRPCVT</sequence>